<comment type="caution">
    <text evidence="2">The sequence shown here is derived from an EMBL/GenBank/DDBJ whole genome shotgun (WGS) entry which is preliminary data.</text>
</comment>
<organism evidence="2 3">
    <name type="scientific">Sordaria brevicollis</name>
    <dbReference type="NCBI Taxonomy" id="83679"/>
    <lineage>
        <taxon>Eukaryota</taxon>
        <taxon>Fungi</taxon>
        <taxon>Dikarya</taxon>
        <taxon>Ascomycota</taxon>
        <taxon>Pezizomycotina</taxon>
        <taxon>Sordariomycetes</taxon>
        <taxon>Sordariomycetidae</taxon>
        <taxon>Sordariales</taxon>
        <taxon>Sordariaceae</taxon>
        <taxon>Sordaria</taxon>
    </lineage>
</organism>
<keyword evidence="3" id="KW-1185">Reference proteome</keyword>
<protein>
    <submittedName>
        <fullName evidence="2">Uncharacterized protein</fullName>
    </submittedName>
</protein>
<evidence type="ECO:0000313" key="2">
    <source>
        <dbReference type="EMBL" id="KAK3396677.1"/>
    </source>
</evidence>
<feature type="region of interest" description="Disordered" evidence="1">
    <location>
        <begin position="1"/>
        <end position="72"/>
    </location>
</feature>
<reference evidence="2" key="1">
    <citation type="journal article" date="2023" name="Mol. Phylogenet. Evol.">
        <title>Genome-scale phylogeny and comparative genomics of the fungal order Sordariales.</title>
        <authorList>
            <person name="Hensen N."/>
            <person name="Bonometti L."/>
            <person name="Westerberg I."/>
            <person name="Brannstrom I.O."/>
            <person name="Guillou S."/>
            <person name="Cros-Aarteil S."/>
            <person name="Calhoun S."/>
            <person name="Haridas S."/>
            <person name="Kuo A."/>
            <person name="Mondo S."/>
            <person name="Pangilinan J."/>
            <person name="Riley R."/>
            <person name="LaButti K."/>
            <person name="Andreopoulos B."/>
            <person name="Lipzen A."/>
            <person name="Chen C."/>
            <person name="Yan M."/>
            <person name="Daum C."/>
            <person name="Ng V."/>
            <person name="Clum A."/>
            <person name="Steindorff A."/>
            <person name="Ohm R.A."/>
            <person name="Martin F."/>
            <person name="Silar P."/>
            <person name="Natvig D.O."/>
            <person name="Lalanne C."/>
            <person name="Gautier V."/>
            <person name="Ament-Velasquez S.L."/>
            <person name="Kruys A."/>
            <person name="Hutchinson M.I."/>
            <person name="Powell A.J."/>
            <person name="Barry K."/>
            <person name="Miller A.N."/>
            <person name="Grigoriev I.V."/>
            <person name="Debuchy R."/>
            <person name="Gladieux P."/>
            <person name="Hiltunen Thoren M."/>
            <person name="Johannesson H."/>
        </authorList>
    </citation>
    <scope>NUCLEOTIDE SEQUENCE</scope>
    <source>
        <strain evidence="2">FGSC 1904</strain>
    </source>
</reference>
<feature type="compositionally biased region" description="Low complexity" evidence="1">
    <location>
        <begin position="233"/>
        <end position="255"/>
    </location>
</feature>
<evidence type="ECO:0000256" key="1">
    <source>
        <dbReference type="SAM" id="MobiDB-lite"/>
    </source>
</evidence>
<proteinExistence type="predicted"/>
<gene>
    <name evidence="2" type="ORF">B0T20DRAFT_481650</name>
</gene>
<sequence length="331" mass="36695">MPIKHPLASVPGTKEARTMKPYVTPESEIDPSKPQKVVVKRYQPGKAKPKAHVSANNLKPVIGHDQSPRPKIVAGKVVPPGWKSVPAAEWDHSAKRVGIRYHWVRETQHEEVDDWDDAKFPGTISSSSSTSIPSTSGSDSSFTTSSANTDLATIEEEESDQEDLVAKPTTTLDTNHDNLPVYKEPVQKHSANEELVPNGMVHENSTHEAAPIHKGRTSKATSPADQYMEDTNDSSNSISTEDSTSTHSTLDTSTDGNEKQPDQVPSPSISAFELMAQHHDLNAESFTSEQWDEVMKYQWKYLKNQKRGKMGPSMLDCREVFATVHFRGERK</sequence>
<dbReference type="AlphaFoldDB" id="A0AAE0PBC4"/>
<reference evidence="2" key="2">
    <citation type="submission" date="2023-07" db="EMBL/GenBank/DDBJ databases">
        <authorList>
            <consortium name="Lawrence Berkeley National Laboratory"/>
            <person name="Haridas S."/>
            <person name="Hensen N."/>
            <person name="Bonometti L."/>
            <person name="Westerberg I."/>
            <person name="Brannstrom I.O."/>
            <person name="Guillou S."/>
            <person name="Cros-Aarteil S."/>
            <person name="Calhoun S."/>
            <person name="Kuo A."/>
            <person name="Mondo S."/>
            <person name="Pangilinan J."/>
            <person name="Riley R."/>
            <person name="LaButti K."/>
            <person name="Andreopoulos B."/>
            <person name="Lipzen A."/>
            <person name="Chen C."/>
            <person name="Yanf M."/>
            <person name="Daum C."/>
            <person name="Ng V."/>
            <person name="Clum A."/>
            <person name="Steindorff A."/>
            <person name="Ohm R."/>
            <person name="Martin F."/>
            <person name="Silar P."/>
            <person name="Natvig D."/>
            <person name="Lalanne C."/>
            <person name="Gautier V."/>
            <person name="Ament-velasquez S.L."/>
            <person name="Kruys A."/>
            <person name="Hutchinson M.I."/>
            <person name="Powell A.J."/>
            <person name="Barry K."/>
            <person name="Miller A.N."/>
            <person name="Grigoriev I.V."/>
            <person name="Debuchy R."/>
            <person name="Gladieux P."/>
            <person name="Thoren M.H."/>
            <person name="Johannesson H."/>
        </authorList>
    </citation>
    <scope>NUCLEOTIDE SEQUENCE</scope>
    <source>
        <strain evidence="2">FGSC 1904</strain>
    </source>
</reference>
<accession>A0AAE0PBC4</accession>
<dbReference type="Proteomes" id="UP001281003">
    <property type="component" value="Unassembled WGS sequence"/>
</dbReference>
<name>A0AAE0PBC4_SORBR</name>
<feature type="compositionally biased region" description="Low complexity" evidence="1">
    <location>
        <begin position="120"/>
        <end position="146"/>
    </location>
</feature>
<feature type="region of interest" description="Disordered" evidence="1">
    <location>
        <begin position="111"/>
        <end position="181"/>
    </location>
</feature>
<evidence type="ECO:0000313" key="3">
    <source>
        <dbReference type="Proteomes" id="UP001281003"/>
    </source>
</evidence>
<feature type="region of interest" description="Disordered" evidence="1">
    <location>
        <begin position="206"/>
        <end position="266"/>
    </location>
</feature>
<dbReference type="EMBL" id="JAUTDP010000009">
    <property type="protein sequence ID" value="KAK3396677.1"/>
    <property type="molecule type" value="Genomic_DNA"/>
</dbReference>
<feature type="compositionally biased region" description="Acidic residues" evidence="1">
    <location>
        <begin position="153"/>
        <end position="163"/>
    </location>
</feature>